<proteinExistence type="predicted"/>
<organism evidence="2 3">
    <name type="scientific">Stutzerimonas stutzeri</name>
    <name type="common">Pseudomonas stutzeri</name>
    <dbReference type="NCBI Taxonomy" id="316"/>
    <lineage>
        <taxon>Bacteria</taxon>
        <taxon>Pseudomonadati</taxon>
        <taxon>Pseudomonadota</taxon>
        <taxon>Gammaproteobacteria</taxon>
        <taxon>Pseudomonadales</taxon>
        <taxon>Pseudomonadaceae</taxon>
        <taxon>Stutzerimonas</taxon>
    </lineage>
</organism>
<keyword evidence="1" id="KW-0175">Coiled coil</keyword>
<evidence type="ECO:0000313" key="2">
    <source>
        <dbReference type="EMBL" id="MBA1305917.1"/>
    </source>
</evidence>
<feature type="coiled-coil region" evidence="1">
    <location>
        <begin position="172"/>
        <end position="200"/>
    </location>
</feature>
<evidence type="ECO:0000256" key="1">
    <source>
        <dbReference type="SAM" id="Coils"/>
    </source>
</evidence>
<dbReference type="AlphaFoldDB" id="A0AA40RU39"/>
<dbReference type="RefSeq" id="WP_041109856.1">
    <property type="nucleotide sequence ID" value="NZ_JAAMRD010000014.1"/>
</dbReference>
<gene>
    <name evidence="2" type="ORF">G7024_16115</name>
</gene>
<reference evidence="2" key="1">
    <citation type="submission" date="2020-02" db="EMBL/GenBank/DDBJ databases">
        <title>Synteny-based analysis reveals conserved mechanism for high triclosan tolerance in Pseudomonas, as well as instances of horizontal transfer.</title>
        <authorList>
            <person name="Mcfarland A.G."/>
            <person name="Bertucci H.K."/>
            <person name="Litmann E."/>
            <person name="Shen J."/>
            <person name="Huttenhower C."/>
            <person name="Hartmann E.M."/>
        </authorList>
    </citation>
    <scope>NUCLEOTIDE SEQUENCE</scope>
    <source>
        <strain evidence="2">109A1</strain>
    </source>
</reference>
<comment type="caution">
    <text evidence="2">The sequence shown here is derived from an EMBL/GenBank/DDBJ whole genome shotgun (WGS) entry which is preliminary data.</text>
</comment>
<evidence type="ECO:0000313" key="3">
    <source>
        <dbReference type="Proteomes" id="UP001138621"/>
    </source>
</evidence>
<sequence>MTTTTNNPNSLHLNRTINAYSSNEAERIAYERMQQAGFKIALILMEMPLGTMADLGQGEFLFVAPHAGKMEVFSTPDWHDNCRWSDVNWFFLNDYEGLGAEDLDDHRGLMEAWLKNPVFRQCVPADNAFKVIASSPTQKVAKAEAANLNRYVHQNTKDLIGGYMVPSKSRPLETHEQQFHRAQRELVANLERQLEQVKRFSYDDMLKKVS</sequence>
<protein>
    <submittedName>
        <fullName evidence="2">Uncharacterized protein</fullName>
    </submittedName>
</protein>
<dbReference type="Proteomes" id="UP001138621">
    <property type="component" value="Unassembled WGS sequence"/>
</dbReference>
<accession>A0AA40RU39</accession>
<name>A0AA40RU39_STUST</name>
<dbReference type="EMBL" id="JAAMRD010000014">
    <property type="protein sequence ID" value="MBA1305917.1"/>
    <property type="molecule type" value="Genomic_DNA"/>
</dbReference>